<evidence type="ECO:0000256" key="4">
    <source>
        <dbReference type="ARBA" id="ARBA00023242"/>
    </source>
</evidence>
<feature type="region of interest" description="Disordered" evidence="5">
    <location>
        <begin position="86"/>
        <end position="115"/>
    </location>
</feature>
<proteinExistence type="inferred from homology"/>
<keyword evidence="7" id="KW-1185">Reference proteome</keyword>
<dbReference type="InterPro" id="IPR040462">
    <property type="entry name" value="EARLY_FLOWERING_4"/>
</dbReference>
<name>A0ABM0WP33_CAMSA</name>
<evidence type="ECO:0000313" key="8">
    <source>
        <dbReference type="RefSeq" id="XP_010473960.1"/>
    </source>
</evidence>
<protein>
    <submittedName>
        <fullName evidence="8">Protein ELF4-LIKE 1-like</fullName>
    </submittedName>
</protein>
<evidence type="ECO:0000313" key="7">
    <source>
        <dbReference type="Proteomes" id="UP000694864"/>
    </source>
</evidence>
<dbReference type="InterPro" id="IPR009741">
    <property type="entry name" value="EARLY_FLOWERING_4_dom"/>
</dbReference>
<organism evidence="7 8">
    <name type="scientific">Camelina sativa</name>
    <name type="common">False flax</name>
    <name type="synonym">Myagrum sativum</name>
    <dbReference type="NCBI Taxonomy" id="90675"/>
    <lineage>
        <taxon>Eukaryota</taxon>
        <taxon>Viridiplantae</taxon>
        <taxon>Streptophyta</taxon>
        <taxon>Embryophyta</taxon>
        <taxon>Tracheophyta</taxon>
        <taxon>Spermatophyta</taxon>
        <taxon>Magnoliopsida</taxon>
        <taxon>eudicotyledons</taxon>
        <taxon>Gunneridae</taxon>
        <taxon>Pentapetalae</taxon>
        <taxon>rosids</taxon>
        <taxon>malvids</taxon>
        <taxon>Brassicales</taxon>
        <taxon>Brassicaceae</taxon>
        <taxon>Camelineae</taxon>
        <taxon>Camelina</taxon>
    </lineage>
</organism>
<evidence type="ECO:0000256" key="5">
    <source>
        <dbReference type="SAM" id="MobiDB-lite"/>
    </source>
</evidence>
<reference evidence="8" key="2">
    <citation type="submission" date="2025-08" db="UniProtKB">
        <authorList>
            <consortium name="RefSeq"/>
        </authorList>
    </citation>
    <scope>IDENTIFICATION</scope>
    <source>
        <tissue evidence="8">Leaf</tissue>
    </source>
</reference>
<accession>A0ABM0WP33</accession>
<sequence length="115" mass="13132">MEMNNEVDGDEEEDVEVWDTLSNGFKRARVVLDQNRELIQRVNENHMSRIPDNVARNVALINGNIFRVMEIYSVLSVDFAKKFDQQRRRTAKNVDTTTTTTTAGSYGGRRSSFGS</sequence>
<evidence type="ECO:0000256" key="2">
    <source>
        <dbReference type="ARBA" id="ARBA00009514"/>
    </source>
</evidence>
<evidence type="ECO:0000256" key="3">
    <source>
        <dbReference type="ARBA" id="ARBA00023108"/>
    </source>
</evidence>
<evidence type="ECO:0000256" key="1">
    <source>
        <dbReference type="ARBA" id="ARBA00004123"/>
    </source>
</evidence>
<keyword evidence="4" id="KW-0539">Nucleus</keyword>
<dbReference type="PANTHER" id="PTHR33469">
    <property type="entry name" value="PROTEIN ELF4-LIKE 4"/>
    <property type="match status" value="1"/>
</dbReference>
<evidence type="ECO:0000259" key="6">
    <source>
        <dbReference type="Pfam" id="PF07011"/>
    </source>
</evidence>
<dbReference type="Proteomes" id="UP000694864">
    <property type="component" value="Chromosome 16"/>
</dbReference>
<dbReference type="GeneID" id="104753397"/>
<reference evidence="7" key="1">
    <citation type="journal article" date="2014" name="Nat. Commun.">
        <title>The emerging biofuel crop Camelina sativa retains a highly undifferentiated hexaploid genome structure.</title>
        <authorList>
            <person name="Kagale S."/>
            <person name="Koh C."/>
            <person name="Nixon J."/>
            <person name="Bollina V."/>
            <person name="Clarke W.E."/>
            <person name="Tuteja R."/>
            <person name="Spillane C."/>
            <person name="Robinson S.J."/>
            <person name="Links M.G."/>
            <person name="Clarke C."/>
            <person name="Higgins E.E."/>
            <person name="Huebert T."/>
            <person name="Sharpe A.G."/>
            <person name="Parkin I.A."/>
        </authorList>
    </citation>
    <scope>NUCLEOTIDE SEQUENCE [LARGE SCALE GENOMIC DNA]</scope>
    <source>
        <strain evidence="7">cv. DH55</strain>
    </source>
</reference>
<comment type="similarity">
    <text evidence="2">Belongs to the EARLY FLOWERING 4 family.</text>
</comment>
<dbReference type="RefSeq" id="XP_010473960.1">
    <property type="nucleotide sequence ID" value="XM_010475658.1"/>
</dbReference>
<feature type="compositionally biased region" description="Low complexity" evidence="5">
    <location>
        <begin position="96"/>
        <end position="115"/>
    </location>
</feature>
<gene>
    <name evidence="8" type="primary">LOC104753397</name>
</gene>
<comment type="subcellular location">
    <subcellularLocation>
        <location evidence="1">Nucleus</location>
    </subcellularLocation>
</comment>
<dbReference type="Pfam" id="PF07011">
    <property type="entry name" value="Elf4"/>
    <property type="match status" value="1"/>
</dbReference>
<dbReference type="PANTHER" id="PTHR33469:SF1">
    <property type="entry name" value="PROTEIN ELF4-LIKE 1"/>
    <property type="match status" value="1"/>
</dbReference>
<feature type="domain" description="Protein EARLY FLOWERING 4" evidence="6">
    <location>
        <begin position="13"/>
        <end position="89"/>
    </location>
</feature>
<keyword evidence="3" id="KW-0090">Biological rhythms</keyword>